<dbReference type="EMBL" id="FSRJ01000002">
    <property type="protein sequence ID" value="SIN90489.1"/>
    <property type="molecule type" value="Genomic_DNA"/>
</dbReference>
<dbReference type="STRING" id="232089.SAMN05443544_1760"/>
<feature type="domain" description="HTH tetR-type" evidence="5">
    <location>
        <begin position="58"/>
        <end position="118"/>
    </location>
</feature>
<dbReference type="InterPro" id="IPR001647">
    <property type="entry name" value="HTH_TetR"/>
</dbReference>
<evidence type="ECO:0000256" key="4">
    <source>
        <dbReference type="PROSITE-ProRule" id="PRU00335"/>
    </source>
</evidence>
<keyword evidence="1" id="KW-0805">Transcription regulation</keyword>
<name>A0A1N6F5G4_9MICO</name>
<dbReference type="PANTHER" id="PTHR30055:SF151">
    <property type="entry name" value="TRANSCRIPTIONAL REGULATORY PROTEIN"/>
    <property type="match status" value="1"/>
</dbReference>
<evidence type="ECO:0000313" key="6">
    <source>
        <dbReference type="EMBL" id="SIN90489.1"/>
    </source>
</evidence>
<evidence type="ECO:0000256" key="3">
    <source>
        <dbReference type="ARBA" id="ARBA00023163"/>
    </source>
</evidence>
<evidence type="ECO:0000256" key="1">
    <source>
        <dbReference type="ARBA" id="ARBA00023015"/>
    </source>
</evidence>
<evidence type="ECO:0000256" key="2">
    <source>
        <dbReference type="ARBA" id="ARBA00023125"/>
    </source>
</evidence>
<dbReference type="AlphaFoldDB" id="A0A1N6F5G4"/>
<proteinExistence type="predicted"/>
<dbReference type="InterPro" id="IPR036271">
    <property type="entry name" value="Tet_transcr_reg_TetR-rel_C_sf"/>
</dbReference>
<dbReference type="SUPFAM" id="SSF48498">
    <property type="entry name" value="Tetracyclin repressor-like, C-terminal domain"/>
    <property type="match status" value="1"/>
</dbReference>
<dbReference type="Gene3D" id="1.10.10.60">
    <property type="entry name" value="Homeodomain-like"/>
    <property type="match status" value="1"/>
</dbReference>
<dbReference type="Gene3D" id="1.10.357.10">
    <property type="entry name" value="Tetracycline Repressor, domain 2"/>
    <property type="match status" value="1"/>
</dbReference>
<accession>A0A1N6F5G4</accession>
<dbReference type="SUPFAM" id="SSF46689">
    <property type="entry name" value="Homeodomain-like"/>
    <property type="match status" value="1"/>
</dbReference>
<protein>
    <submittedName>
        <fullName evidence="6">Transcriptional regulator, TetR family</fullName>
    </submittedName>
</protein>
<dbReference type="GO" id="GO:0045892">
    <property type="term" value="P:negative regulation of DNA-templated transcription"/>
    <property type="evidence" value="ECO:0007669"/>
    <property type="project" value="InterPro"/>
</dbReference>
<dbReference type="Proteomes" id="UP000184699">
    <property type="component" value="Unassembled WGS sequence"/>
</dbReference>
<keyword evidence="3" id="KW-0804">Transcription</keyword>
<gene>
    <name evidence="6" type="ORF">SAMN05443544_1760</name>
</gene>
<dbReference type="Pfam" id="PF02909">
    <property type="entry name" value="TetR_C_1"/>
    <property type="match status" value="1"/>
</dbReference>
<dbReference type="GO" id="GO:0000976">
    <property type="term" value="F:transcription cis-regulatory region binding"/>
    <property type="evidence" value="ECO:0007669"/>
    <property type="project" value="TreeGrafter"/>
</dbReference>
<organism evidence="6 7">
    <name type="scientific">Agromyces cerinus subsp. cerinus</name>
    <dbReference type="NCBI Taxonomy" id="232089"/>
    <lineage>
        <taxon>Bacteria</taxon>
        <taxon>Bacillati</taxon>
        <taxon>Actinomycetota</taxon>
        <taxon>Actinomycetes</taxon>
        <taxon>Micrococcales</taxon>
        <taxon>Microbacteriaceae</taxon>
        <taxon>Agromyces</taxon>
    </lineage>
</organism>
<evidence type="ECO:0000313" key="7">
    <source>
        <dbReference type="Proteomes" id="UP000184699"/>
    </source>
</evidence>
<dbReference type="InterPro" id="IPR009057">
    <property type="entry name" value="Homeodomain-like_sf"/>
</dbReference>
<sequence>MPVRGFEGIGPDVRKVYGEYRLSGMAGESTGSEPDRTLRLLWRSHFGEPVGSRGPKQRSSVDEVVATAVQLADVDGIEAVSMRRIADRLGLKPMSVYTYVPGKAELVDLMVDRVAGEMALPSLDGDLRERLAQIARQQWNEYLRHPWLLSIDTSRPPLGPNVSDHWEWCLRAIDGLGLSDLDMDRIVTLLLGFVTGPARAHLDAERHRAADQESAVDWWERNEPLLDEILDAERYPVSARVGQAAGAADPADPSDGFEFGLARLIDGIVDYIGVTAER</sequence>
<dbReference type="PANTHER" id="PTHR30055">
    <property type="entry name" value="HTH-TYPE TRANSCRIPTIONAL REGULATOR RUTR"/>
    <property type="match status" value="1"/>
</dbReference>
<keyword evidence="2 4" id="KW-0238">DNA-binding</keyword>
<dbReference type="InterPro" id="IPR050109">
    <property type="entry name" value="HTH-type_TetR-like_transc_reg"/>
</dbReference>
<dbReference type="GO" id="GO:0003700">
    <property type="term" value="F:DNA-binding transcription factor activity"/>
    <property type="evidence" value="ECO:0007669"/>
    <property type="project" value="TreeGrafter"/>
</dbReference>
<evidence type="ECO:0000259" key="5">
    <source>
        <dbReference type="PROSITE" id="PS50977"/>
    </source>
</evidence>
<dbReference type="PROSITE" id="PS50977">
    <property type="entry name" value="HTH_TETR_2"/>
    <property type="match status" value="1"/>
</dbReference>
<dbReference type="Pfam" id="PF00440">
    <property type="entry name" value="TetR_N"/>
    <property type="match status" value="1"/>
</dbReference>
<feature type="DNA-binding region" description="H-T-H motif" evidence="4">
    <location>
        <begin position="81"/>
        <end position="100"/>
    </location>
</feature>
<reference evidence="7" key="1">
    <citation type="submission" date="2016-11" db="EMBL/GenBank/DDBJ databases">
        <authorList>
            <person name="Varghese N."/>
            <person name="Submissions S."/>
        </authorList>
    </citation>
    <scope>NUCLEOTIDE SEQUENCE [LARGE SCALE GENOMIC DNA]</scope>
    <source>
        <strain evidence="7">DSM 8595</strain>
    </source>
</reference>
<keyword evidence="7" id="KW-1185">Reference proteome</keyword>
<dbReference type="InterPro" id="IPR004111">
    <property type="entry name" value="Repressor_TetR_C"/>
</dbReference>